<keyword evidence="2" id="KW-1185">Reference proteome</keyword>
<protein>
    <submittedName>
        <fullName evidence="1">Uncharacterized protein</fullName>
    </submittedName>
</protein>
<evidence type="ECO:0000313" key="1">
    <source>
        <dbReference type="EMBL" id="KFM66437.1"/>
    </source>
</evidence>
<name>A0A087TMU8_STEMI</name>
<sequence>MTDFWTIKEFFKFFFWIHISFARKSLYQSMNKTGT</sequence>
<dbReference type="Proteomes" id="UP000054359">
    <property type="component" value="Unassembled WGS sequence"/>
</dbReference>
<gene>
    <name evidence="1" type="ORF">X975_21011</name>
</gene>
<organism evidence="1 2">
    <name type="scientific">Stegodyphus mimosarum</name>
    <name type="common">African social velvet spider</name>
    <dbReference type="NCBI Taxonomy" id="407821"/>
    <lineage>
        <taxon>Eukaryota</taxon>
        <taxon>Metazoa</taxon>
        <taxon>Ecdysozoa</taxon>
        <taxon>Arthropoda</taxon>
        <taxon>Chelicerata</taxon>
        <taxon>Arachnida</taxon>
        <taxon>Araneae</taxon>
        <taxon>Araneomorphae</taxon>
        <taxon>Entelegynae</taxon>
        <taxon>Eresoidea</taxon>
        <taxon>Eresidae</taxon>
        <taxon>Stegodyphus</taxon>
    </lineage>
</organism>
<dbReference type="EMBL" id="KK115954">
    <property type="protein sequence ID" value="KFM66437.1"/>
    <property type="molecule type" value="Genomic_DNA"/>
</dbReference>
<reference evidence="1 2" key="1">
    <citation type="submission" date="2013-11" db="EMBL/GenBank/DDBJ databases">
        <title>Genome sequencing of Stegodyphus mimosarum.</title>
        <authorList>
            <person name="Bechsgaard J."/>
        </authorList>
    </citation>
    <scope>NUCLEOTIDE SEQUENCE [LARGE SCALE GENOMIC DNA]</scope>
</reference>
<evidence type="ECO:0000313" key="2">
    <source>
        <dbReference type="Proteomes" id="UP000054359"/>
    </source>
</evidence>
<proteinExistence type="predicted"/>
<feature type="non-terminal residue" evidence="1">
    <location>
        <position position="35"/>
    </location>
</feature>
<dbReference type="AlphaFoldDB" id="A0A087TMU8"/>
<accession>A0A087TMU8</accession>